<dbReference type="AlphaFoldDB" id="A0A653F2V2"/>
<evidence type="ECO:0000313" key="1">
    <source>
        <dbReference type="EMBL" id="VTP03950.1"/>
    </source>
</evidence>
<sequence>MTLAEGGIAVRLIDVRAARINAIALGKDSEPPDWAVKAEGEDAGAIRLMTAQDDRLVVQLTAMLTGRLMAIEIGLQGLYEVDKDSPGLLPASEDTQSVLDRIPAEFRAELAALATDDLYPYLRHAFHTISTQIDPNSRIMLTPSDGWSVLTA</sequence>
<proteinExistence type="predicted"/>
<reference evidence="1" key="1">
    <citation type="submission" date="2019-05" db="EMBL/GenBank/DDBJ databases">
        <authorList>
            <person name="Naeem R."/>
            <person name="Antony C."/>
            <person name="Guan Q."/>
        </authorList>
    </citation>
    <scope>NUCLEOTIDE SEQUENCE</scope>
    <source>
        <strain evidence="1">2</strain>
    </source>
</reference>
<name>A0A653F2V2_9MYCO</name>
<organism evidence="1">
    <name type="scientific">Mycobacterium riyadhense</name>
    <dbReference type="NCBI Taxonomy" id="486698"/>
    <lineage>
        <taxon>Bacteria</taxon>
        <taxon>Bacillati</taxon>
        <taxon>Actinomycetota</taxon>
        <taxon>Actinomycetes</taxon>
        <taxon>Mycobacteriales</taxon>
        <taxon>Mycobacteriaceae</taxon>
        <taxon>Mycobacterium</taxon>
    </lineage>
</organism>
<dbReference type="RefSeq" id="WP_204801903.1">
    <property type="nucleotide sequence ID" value="NZ_CAJMWM010000001.1"/>
</dbReference>
<dbReference type="EMBL" id="LR589179">
    <property type="protein sequence ID" value="VTP03950.1"/>
    <property type="molecule type" value="Genomic_DNA"/>
</dbReference>
<gene>
    <name evidence="1" type="ORF">BIN_B_05324</name>
</gene>
<protein>
    <submittedName>
        <fullName evidence="1">Uncharacterized protein</fullName>
    </submittedName>
</protein>
<accession>A0A653F2V2</accession>